<dbReference type="Proteomes" id="UP000316598">
    <property type="component" value="Unassembled WGS sequence"/>
</dbReference>
<protein>
    <submittedName>
        <fullName evidence="1">Uncharacterized protein</fullName>
    </submittedName>
</protein>
<organism evidence="1 2">
    <name type="scientific">Rubripirellula amarantea</name>
    <dbReference type="NCBI Taxonomy" id="2527999"/>
    <lineage>
        <taxon>Bacteria</taxon>
        <taxon>Pseudomonadati</taxon>
        <taxon>Planctomycetota</taxon>
        <taxon>Planctomycetia</taxon>
        <taxon>Pirellulales</taxon>
        <taxon>Pirellulaceae</taxon>
        <taxon>Rubripirellula</taxon>
    </lineage>
</organism>
<dbReference type="EMBL" id="SJPI01000001">
    <property type="protein sequence ID" value="TWT52830.1"/>
    <property type="molecule type" value="Genomic_DNA"/>
</dbReference>
<evidence type="ECO:0000313" key="1">
    <source>
        <dbReference type="EMBL" id="TWT52830.1"/>
    </source>
</evidence>
<reference evidence="1 2" key="1">
    <citation type="submission" date="2019-02" db="EMBL/GenBank/DDBJ databases">
        <title>Deep-cultivation of Planctomycetes and their phenomic and genomic characterization uncovers novel biology.</title>
        <authorList>
            <person name="Wiegand S."/>
            <person name="Jogler M."/>
            <person name="Boedeker C."/>
            <person name="Pinto D."/>
            <person name="Vollmers J."/>
            <person name="Rivas-Marin E."/>
            <person name="Kohn T."/>
            <person name="Peeters S.H."/>
            <person name="Heuer A."/>
            <person name="Rast P."/>
            <person name="Oberbeckmann S."/>
            <person name="Bunk B."/>
            <person name="Jeske O."/>
            <person name="Meyerdierks A."/>
            <person name="Storesund J.E."/>
            <person name="Kallscheuer N."/>
            <person name="Luecker S."/>
            <person name="Lage O.M."/>
            <person name="Pohl T."/>
            <person name="Merkel B.J."/>
            <person name="Hornburger P."/>
            <person name="Mueller R.-W."/>
            <person name="Bruemmer F."/>
            <person name="Labrenz M."/>
            <person name="Spormann A.M."/>
            <person name="Op Den Camp H."/>
            <person name="Overmann J."/>
            <person name="Amann R."/>
            <person name="Jetten M.S.M."/>
            <person name="Mascher T."/>
            <person name="Medema M.H."/>
            <person name="Devos D.P."/>
            <person name="Kaster A.-K."/>
            <person name="Ovreas L."/>
            <person name="Rohde M."/>
            <person name="Galperin M.Y."/>
            <person name="Jogler C."/>
        </authorList>
    </citation>
    <scope>NUCLEOTIDE SEQUENCE [LARGE SCALE GENOMIC DNA]</scope>
    <source>
        <strain evidence="1 2">Pla22</strain>
    </source>
</reference>
<evidence type="ECO:0000313" key="2">
    <source>
        <dbReference type="Proteomes" id="UP000316598"/>
    </source>
</evidence>
<dbReference type="InterPro" id="IPR007486">
    <property type="entry name" value="YebE"/>
</dbReference>
<name>A0A5C5WQU4_9BACT</name>
<accession>A0A5C5WQU4</accession>
<keyword evidence="2" id="KW-1185">Reference proteome</keyword>
<comment type="caution">
    <text evidence="1">The sequence shown here is derived from an EMBL/GenBank/DDBJ whole genome shotgun (WGS) entry which is preliminary data.</text>
</comment>
<sequence>MHDIPTGMEYEVYNVSLMAINLDTHDEARYLKALAECMRLRPDEVNQIHARYGAPLLYR</sequence>
<proteinExistence type="predicted"/>
<dbReference type="Pfam" id="PF04391">
    <property type="entry name" value="DUF533"/>
    <property type="match status" value="1"/>
</dbReference>
<gene>
    <name evidence="1" type="ORF">Pla22_04580</name>
</gene>
<dbReference type="AlphaFoldDB" id="A0A5C5WQU4"/>